<keyword evidence="4" id="KW-1185">Reference proteome</keyword>
<dbReference type="GO" id="GO:0005829">
    <property type="term" value="C:cytosol"/>
    <property type="evidence" value="ECO:0007669"/>
    <property type="project" value="TreeGrafter"/>
</dbReference>
<comment type="caution">
    <text evidence="3">The sequence shown here is derived from an EMBL/GenBank/DDBJ whole genome shotgun (WGS) entry which is preliminary data.</text>
</comment>
<proteinExistence type="predicted"/>
<evidence type="ECO:0000256" key="1">
    <source>
        <dbReference type="ARBA" id="ARBA00022741"/>
    </source>
</evidence>
<name>A0A7J7C0D8_TRIWF</name>
<organism evidence="3 4">
    <name type="scientific">Tripterygium wilfordii</name>
    <name type="common">Thunder God vine</name>
    <dbReference type="NCBI Taxonomy" id="458696"/>
    <lineage>
        <taxon>Eukaryota</taxon>
        <taxon>Viridiplantae</taxon>
        <taxon>Streptophyta</taxon>
        <taxon>Embryophyta</taxon>
        <taxon>Tracheophyta</taxon>
        <taxon>Spermatophyta</taxon>
        <taxon>Magnoliopsida</taxon>
        <taxon>eudicotyledons</taxon>
        <taxon>Gunneridae</taxon>
        <taxon>Pentapetalae</taxon>
        <taxon>rosids</taxon>
        <taxon>fabids</taxon>
        <taxon>Celastrales</taxon>
        <taxon>Celastraceae</taxon>
        <taxon>Tripterygium</taxon>
    </lineage>
</organism>
<evidence type="ECO:0000256" key="2">
    <source>
        <dbReference type="ARBA" id="ARBA00022840"/>
    </source>
</evidence>
<dbReference type="GO" id="GO:0005524">
    <property type="term" value="F:ATP binding"/>
    <property type="evidence" value="ECO:0007669"/>
    <property type="project" value="UniProtKB-KW"/>
</dbReference>
<dbReference type="InterPro" id="IPR050795">
    <property type="entry name" value="Asn_Synthetase"/>
</dbReference>
<dbReference type="PANTHER" id="PTHR11772">
    <property type="entry name" value="ASPARAGINE SYNTHETASE"/>
    <property type="match status" value="1"/>
</dbReference>
<dbReference type="GO" id="GO:0006529">
    <property type="term" value="P:asparagine biosynthetic process"/>
    <property type="evidence" value="ECO:0007669"/>
    <property type="project" value="TreeGrafter"/>
</dbReference>
<dbReference type="InParanoid" id="A0A7J7C0D8"/>
<accession>A0A7J7C0D8</accession>
<evidence type="ECO:0000313" key="4">
    <source>
        <dbReference type="Proteomes" id="UP000593562"/>
    </source>
</evidence>
<dbReference type="Proteomes" id="UP000593562">
    <property type="component" value="Unassembled WGS sequence"/>
</dbReference>
<protein>
    <submittedName>
        <fullName evidence="3">Asparagine synthetase</fullName>
    </submittedName>
</protein>
<keyword evidence="1" id="KW-0547">Nucleotide-binding</keyword>
<sequence>MVMQYSTRLTVPGGAGVACNTAKAVEWDAAWSNNLDPLGRAAISIHLSAYDPTSTAGGIVPTNMTKQYPLYGAPGLAIRS</sequence>
<dbReference type="PANTHER" id="PTHR11772:SF48">
    <property type="entry name" value="ASPARAGINE SYNTHETASE [GLUTAMINE-HYDROLYZING] 1"/>
    <property type="match status" value="1"/>
</dbReference>
<keyword evidence="2" id="KW-0067">ATP-binding</keyword>
<reference evidence="3 4" key="1">
    <citation type="journal article" date="2020" name="Nat. Commun.">
        <title>Genome of Tripterygium wilfordii and identification of cytochrome P450 involved in triptolide biosynthesis.</title>
        <authorList>
            <person name="Tu L."/>
            <person name="Su P."/>
            <person name="Zhang Z."/>
            <person name="Gao L."/>
            <person name="Wang J."/>
            <person name="Hu T."/>
            <person name="Zhou J."/>
            <person name="Zhang Y."/>
            <person name="Zhao Y."/>
            <person name="Liu Y."/>
            <person name="Song Y."/>
            <person name="Tong Y."/>
            <person name="Lu Y."/>
            <person name="Yang J."/>
            <person name="Xu C."/>
            <person name="Jia M."/>
            <person name="Peters R.J."/>
            <person name="Huang L."/>
            <person name="Gao W."/>
        </authorList>
    </citation>
    <scope>NUCLEOTIDE SEQUENCE [LARGE SCALE GENOMIC DNA]</scope>
    <source>
        <strain evidence="4">cv. XIE 37</strain>
        <tissue evidence="3">Leaf</tissue>
    </source>
</reference>
<evidence type="ECO:0000313" key="3">
    <source>
        <dbReference type="EMBL" id="KAF5727327.1"/>
    </source>
</evidence>
<gene>
    <name evidence="3" type="ORF">HS088_TW22G01020</name>
</gene>
<dbReference type="EMBL" id="JAAARO010000022">
    <property type="protein sequence ID" value="KAF5727327.1"/>
    <property type="molecule type" value="Genomic_DNA"/>
</dbReference>
<dbReference type="AlphaFoldDB" id="A0A7J7C0D8"/>
<dbReference type="GO" id="GO:0004066">
    <property type="term" value="F:asparagine synthase (glutamine-hydrolyzing) activity"/>
    <property type="evidence" value="ECO:0007669"/>
    <property type="project" value="TreeGrafter"/>
</dbReference>